<dbReference type="OrthoDB" id="2018687at2"/>
<name>A0A1H9ZF49_9FIRM</name>
<feature type="domain" description="BIG2" evidence="3">
    <location>
        <begin position="113"/>
        <end position="196"/>
    </location>
</feature>
<feature type="chain" id="PRO_5011629130" evidence="2">
    <location>
        <begin position="27"/>
        <end position="833"/>
    </location>
</feature>
<sequence length="833" mass="88965">MKKRFCLFLSLCLVFIMCITVTPLNAAATYKLNASSRTLNGVGKKCTLTLTAPRGTKATWKSSSSAIASVSSKGIVTAKKKGSVTITCTAKKGTLVKKLTCKVTVKVPAKAVEFTNAVIDEEYDAHIIELGTTYDFNARTISSSSKSSSTDVIRFYLKDTTKADVNEKTGLVTPKKAGYTTLTACCGATAEKAAAPENTKKQSIHLFIKKPSVTVVDCGLLSSHELLITFNQAMDPSTLLANTKLLPAIAIQGDSKASQLGTLTGSISEDQKILTIHSQNAFNGVYTISLGKTIKSMSGYPLTPFSESRTLKDTVGPTYLGCTVDDTGLIVSLNFNEPVSITNLVAKDAKRSDGKTLVNPAAFTTTGNYKLSEDQKSILLDLTGLSPVDQNAGISLTLYGIVDLANNPTNPYPLIAAIYTNTTSTGQAQLQNLYRNGNSVVAVFDKSIQIPGYALVNNVMLNGEVNKFNKKEVIYQILDTGLLNTKTSVSAVLYNYSAYNAGATATSMQRTINFGTACAIPAVTSSSFTTKKGNSSSSTVLTLTFNEPVTLLASNGKISGKSMLDGIIGAETSYNYTAEASQNIVTLTFTNTFTDLATYSFTLPDFMVLDGYYNYNGSQTITVTKEVGETAALPAPSAIQLAGNANQYIYITFDNMLDNVSAENKANYSISGVTVQSAQLVSNSYGCPSVVKLTVAPDPITANAPYPIKISNIKGYKNAYSAMEPYSIMIILTNNQALEPSSLKASATGKTITLDFPVSLRTGNPHNANYTVTVNGNALTVEDSKIKSNQIILTLKETLTKGQLIQLKPLADNYIMDMNNQRLLNLPITITAS</sequence>
<gene>
    <name evidence="4" type="ORF">SAMN04487772_103178</name>
</gene>
<proteinExistence type="predicted"/>
<evidence type="ECO:0000256" key="1">
    <source>
        <dbReference type="ARBA" id="ARBA00022729"/>
    </source>
</evidence>
<dbReference type="InterPro" id="IPR003343">
    <property type="entry name" value="Big_2"/>
</dbReference>
<feature type="signal peptide" evidence="2">
    <location>
        <begin position="1"/>
        <end position="26"/>
    </location>
</feature>
<dbReference type="InterPro" id="IPR008964">
    <property type="entry name" value="Invasin/intimin_cell_adhesion"/>
</dbReference>
<dbReference type="SMART" id="SM00635">
    <property type="entry name" value="BID_2"/>
    <property type="match status" value="2"/>
</dbReference>
<accession>A0A1H9ZF49</accession>
<evidence type="ECO:0000313" key="5">
    <source>
        <dbReference type="Proteomes" id="UP000199800"/>
    </source>
</evidence>
<dbReference type="Pfam" id="PF13205">
    <property type="entry name" value="Big_5"/>
    <property type="match status" value="1"/>
</dbReference>
<dbReference type="Gene3D" id="2.60.40.1220">
    <property type="match status" value="2"/>
</dbReference>
<dbReference type="Gene3D" id="2.60.40.1080">
    <property type="match status" value="1"/>
</dbReference>
<keyword evidence="1 2" id="KW-0732">Signal</keyword>
<organism evidence="4 5">
    <name type="scientific">[Clostridium] polysaccharolyticum</name>
    <dbReference type="NCBI Taxonomy" id="29364"/>
    <lineage>
        <taxon>Bacteria</taxon>
        <taxon>Bacillati</taxon>
        <taxon>Bacillota</taxon>
        <taxon>Clostridia</taxon>
        <taxon>Lachnospirales</taxon>
        <taxon>Lachnospiraceae</taxon>
    </lineage>
</organism>
<reference evidence="4 5" key="1">
    <citation type="submission" date="2016-10" db="EMBL/GenBank/DDBJ databases">
        <authorList>
            <person name="de Groot N.N."/>
        </authorList>
    </citation>
    <scope>NUCLEOTIDE SEQUENCE [LARGE SCALE GENOMIC DNA]</scope>
    <source>
        <strain evidence="4 5">DSM 1801</strain>
    </source>
</reference>
<dbReference type="Pfam" id="PF02368">
    <property type="entry name" value="Big_2"/>
    <property type="match status" value="1"/>
</dbReference>
<evidence type="ECO:0000313" key="4">
    <source>
        <dbReference type="EMBL" id="SES80219.1"/>
    </source>
</evidence>
<dbReference type="InterPro" id="IPR032812">
    <property type="entry name" value="SbsA_Ig"/>
</dbReference>
<dbReference type="SUPFAM" id="SSF49373">
    <property type="entry name" value="Invasin/intimin cell-adhesion fragments"/>
    <property type="match status" value="1"/>
</dbReference>
<dbReference type="EMBL" id="FOHN01000003">
    <property type="protein sequence ID" value="SES80219.1"/>
    <property type="molecule type" value="Genomic_DNA"/>
</dbReference>
<protein>
    <submittedName>
        <fullName evidence="4">Repeat-containing protein</fullName>
    </submittedName>
</protein>
<keyword evidence="5" id="KW-1185">Reference proteome</keyword>
<dbReference type="RefSeq" id="WP_092476407.1">
    <property type="nucleotide sequence ID" value="NZ_FOHN01000003.1"/>
</dbReference>
<evidence type="ECO:0000259" key="3">
    <source>
        <dbReference type="SMART" id="SM00635"/>
    </source>
</evidence>
<dbReference type="InterPro" id="IPR014755">
    <property type="entry name" value="Cu-Rt/internalin_Ig-like"/>
</dbReference>
<feature type="domain" description="BIG2" evidence="3">
    <location>
        <begin position="26"/>
        <end position="100"/>
    </location>
</feature>
<dbReference type="AlphaFoldDB" id="A0A1H9ZF49"/>
<evidence type="ECO:0000256" key="2">
    <source>
        <dbReference type="SAM" id="SignalP"/>
    </source>
</evidence>
<dbReference type="Proteomes" id="UP000199800">
    <property type="component" value="Unassembled WGS sequence"/>
</dbReference>